<protein>
    <submittedName>
        <fullName evidence="1">Uncharacterized protein</fullName>
    </submittedName>
</protein>
<reference evidence="1" key="1">
    <citation type="submission" date="2022-02" db="EMBL/GenBank/DDBJ databases">
        <title>Plant Genome Project.</title>
        <authorList>
            <person name="Zhang R.-G."/>
        </authorList>
    </citation>
    <scope>NUCLEOTIDE SEQUENCE</scope>
    <source>
        <strain evidence="1">AT1</strain>
    </source>
</reference>
<keyword evidence="2" id="KW-1185">Reference proteome</keyword>
<accession>A0ACC0PX27</accession>
<evidence type="ECO:0000313" key="2">
    <source>
        <dbReference type="Proteomes" id="UP001062846"/>
    </source>
</evidence>
<proteinExistence type="predicted"/>
<dbReference type="EMBL" id="CM046389">
    <property type="protein sequence ID" value="KAI8569604.1"/>
    <property type="molecule type" value="Genomic_DNA"/>
</dbReference>
<organism evidence="1 2">
    <name type="scientific">Rhododendron molle</name>
    <name type="common">Chinese azalea</name>
    <name type="synonym">Azalea mollis</name>
    <dbReference type="NCBI Taxonomy" id="49168"/>
    <lineage>
        <taxon>Eukaryota</taxon>
        <taxon>Viridiplantae</taxon>
        <taxon>Streptophyta</taxon>
        <taxon>Embryophyta</taxon>
        <taxon>Tracheophyta</taxon>
        <taxon>Spermatophyta</taxon>
        <taxon>Magnoliopsida</taxon>
        <taxon>eudicotyledons</taxon>
        <taxon>Gunneridae</taxon>
        <taxon>Pentapetalae</taxon>
        <taxon>asterids</taxon>
        <taxon>Ericales</taxon>
        <taxon>Ericaceae</taxon>
        <taxon>Ericoideae</taxon>
        <taxon>Rhodoreae</taxon>
        <taxon>Rhododendron</taxon>
    </lineage>
</organism>
<comment type="caution">
    <text evidence="1">The sequence shown here is derived from an EMBL/GenBank/DDBJ whole genome shotgun (WGS) entry which is preliminary data.</text>
</comment>
<sequence length="96" mass="9878">MEQREGGLSSPNQIFSAGLRPVLSFLLSSFFPSFPPSLSLSLASSSPSNPLVVLMLADSSPSTFALSSFVWAPPSAWGGLPSEASGGGGIAIYGDW</sequence>
<evidence type="ECO:0000313" key="1">
    <source>
        <dbReference type="EMBL" id="KAI8569604.1"/>
    </source>
</evidence>
<name>A0ACC0PX27_RHOML</name>
<gene>
    <name evidence="1" type="ORF">RHMOL_Rhmol02G0290600</name>
</gene>
<dbReference type="Proteomes" id="UP001062846">
    <property type="component" value="Chromosome 2"/>
</dbReference>